<dbReference type="Proteomes" id="UP000244161">
    <property type="component" value="Unassembled WGS sequence"/>
</dbReference>
<dbReference type="AlphaFoldDB" id="A0A2T5ILY0"/>
<evidence type="ECO:0000313" key="1">
    <source>
        <dbReference type="EMBL" id="PTQ84800.1"/>
    </source>
</evidence>
<name>A0A2T5ILY0_9LACT</name>
<organism evidence="1 2">
    <name type="scientific">Trichococcus patagoniensis</name>
    <dbReference type="NCBI Taxonomy" id="382641"/>
    <lineage>
        <taxon>Bacteria</taxon>
        <taxon>Bacillati</taxon>
        <taxon>Bacillota</taxon>
        <taxon>Bacilli</taxon>
        <taxon>Lactobacillales</taxon>
        <taxon>Carnobacteriaceae</taxon>
        <taxon>Trichococcus</taxon>
    </lineage>
</organism>
<dbReference type="OrthoDB" id="9810913at2"/>
<dbReference type="RefSeq" id="WP_108032458.1">
    <property type="nucleotide sequence ID" value="NZ_QAOM01000007.1"/>
</dbReference>
<reference evidence="1 2" key="1">
    <citation type="submission" date="2018-04" db="EMBL/GenBank/DDBJ databases">
        <title>Genomic Encyclopedia of Archaeal and Bacterial Type Strains, Phase II (KMG-II): from individual species to whole genera.</title>
        <authorList>
            <person name="Goeker M."/>
        </authorList>
    </citation>
    <scope>NUCLEOTIDE SEQUENCE [LARGE SCALE GENOMIC DNA]</scope>
    <source>
        <strain evidence="1 2">DSM 18806</strain>
    </source>
</reference>
<gene>
    <name evidence="1" type="ORF">C8U37_107168</name>
</gene>
<accession>A0A2T5ILY0</accession>
<comment type="caution">
    <text evidence="1">The sequence shown here is derived from an EMBL/GenBank/DDBJ whole genome shotgun (WGS) entry which is preliminary data.</text>
</comment>
<proteinExistence type="predicted"/>
<sequence>MDTIYNLIIELINNDLLNKSEIVSRYNLSYTQSFYFVISSDMLEGYRNGLALFPDQVLVNGYRIDDDPEIELSNDIQISITNNFFSDDFCQFNNFIFYDQNNFLKFSEIFFNEVKISHLEKIKKKAKVQFLIDTNINLENSIFTDTNNKDELSVPEILLKDEYYLSIKAISLPNIVPDILLESLINRKIESQFELLSNHFINNETYIINSDKTVSFNIKEIDYSFELTKDLDKVIRFIFDDERHYYDKLEIFKNIFSLSLLKMGRLGKDLSAALLDDIKSQYSLYMSDNLDKFIKDKQVITEKYMSFMQSVTAKTKTIYDEIQKQMLTLIGIILTTFFIKGIEEGISNVIPPLLGLLYSSFSIYLKHKSGWNEDSDFFIKEIDFMDKTYGNLYKFDFDYTDELYNNYIKPQLIKLEIVENRLKKIYLLFFLLFSLWFLAA</sequence>
<keyword evidence="2" id="KW-1185">Reference proteome</keyword>
<protein>
    <submittedName>
        <fullName evidence="1">Uncharacterized protein</fullName>
    </submittedName>
</protein>
<dbReference type="EMBL" id="QAOM01000007">
    <property type="protein sequence ID" value="PTQ84800.1"/>
    <property type="molecule type" value="Genomic_DNA"/>
</dbReference>
<evidence type="ECO:0000313" key="2">
    <source>
        <dbReference type="Proteomes" id="UP000244161"/>
    </source>
</evidence>